<evidence type="ECO:0000313" key="14">
    <source>
        <dbReference type="Proteomes" id="UP000677228"/>
    </source>
</evidence>
<proteinExistence type="predicted"/>
<dbReference type="GO" id="GO:0099604">
    <property type="term" value="F:ligand-gated calcium channel activity"/>
    <property type="evidence" value="ECO:0007669"/>
    <property type="project" value="TreeGrafter"/>
</dbReference>
<evidence type="ECO:0000313" key="12">
    <source>
        <dbReference type="EMBL" id="CAF0783238.1"/>
    </source>
</evidence>
<feature type="domain" description="TRPM SLOG" evidence="10">
    <location>
        <begin position="26"/>
        <end position="103"/>
    </location>
</feature>
<comment type="subcellular location">
    <subcellularLocation>
        <location evidence="1">Membrane</location>
        <topology evidence="1">Multi-pass membrane protein</topology>
    </subcellularLocation>
</comment>
<evidence type="ECO:0000256" key="8">
    <source>
        <dbReference type="SAM" id="Phobius"/>
    </source>
</evidence>
<keyword evidence="6 8" id="KW-0472">Membrane</keyword>
<evidence type="ECO:0000259" key="11">
    <source>
        <dbReference type="Pfam" id="PF25508"/>
    </source>
</evidence>
<dbReference type="InterPro" id="IPR041491">
    <property type="entry name" value="TRPM_SLOG"/>
</dbReference>
<organism evidence="12 14">
    <name type="scientific">Didymodactylos carnosus</name>
    <dbReference type="NCBI Taxonomy" id="1234261"/>
    <lineage>
        <taxon>Eukaryota</taxon>
        <taxon>Metazoa</taxon>
        <taxon>Spiralia</taxon>
        <taxon>Gnathifera</taxon>
        <taxon>Rotifera</taxon>
        <taxon>Eurotatoria</taxon>
        <taxon>Bdelloidea</taxon>
        <taxon>Philodinida</taxon>
        <taxon>Philodinidae</taxon>
        <taxon>Didymodactylos</taxon>
    </lineage>
</organism>
<comment type="caution">
    <text evidence="12">The sequence shown here is derived from an EMBL/GenBank/DDBJ whole genome shotgun (WGS) entry which is preliminary data.</text>
</comment>
<dbReference type="Proteomes" id="UP000677228">
    <property type="component" value="Unassembled WGS sequence"/>
</dbReference>
<name>A0A8S2CRH2_9BILA</name>
<dbReference type="Pfam" id="PF25508">
    <property type="entry name" value="TRPM2"/>
    <property type="match status" value="1"/>
</dbReference>
<dbReference type="AlphaFoldDB" id="A0A8S2CRH2"/>
<evidence type="ECO:0000256" key="5">
    <source>
        <dbReference type="ARBA" id="ARBA00023065"/>
    </source>
</evidence>
<keyword evidence="7" id="KW-0407">Ion channel</keyword>
<dbReference type="EMBL" id="CAJNOK010000921">
    <property type="protein sequence ID" value="CAF0783238.1"/>
    <property type="molecule type" value="Genomic_DNA"/>
</dbReference>
<keyword evidence="3 8" id="KW-0812">Transmembrane</keyword>
<evidence type="ECO:0000259" key="10">
    <source>
        <dbReference type="Pfam" id="PF18139"/>
    </source>
</evidence>
<evidence type="ECO:0000313" key="13">
    <source>
        <dbReference type="EMBL" id="CAF3565092.1"/>
    </source>
</evidence>
<dbReference type="Proteomes" id="UP000682733">
    <property type="component" value="Unassembled WGS sequence"/>
</dbReference>
<dbReference type="Pfam" id="PF18139">
    <property type="entry name" value="LSDAT_euk"/>
    <property type="match status" value="2"/>
</dbReference>
<dbReference type="PANTHER" id="PTHR13800">
    <property type="entry name" value="TRANSIENT RECEPTOR POTENTIAL CATION CHANNEL, SUBFAMILY M, MEMBER 6"/>
    <property type="match status" value="1"/>
</dbReference>
<keyword evidence="5" id="KW-0406">Ion transport</keyword>
<feature type="domain" description="TRPM-like" evidence="11">
    <location>
        <begin position="527"/>
        <end position="612"/>
    </location>
</feature>
<dbReference type="InterPro" id="IPR050927">
    <property type="entry name" value="TRPM"/>
</dbReference>
<protein>
    <submittedName>
        <fullName evidence="12">Uncharacterized protein</fullName>
    </submittedName>
</protein>
<feature type="transmembrane region" description="Helical" evidence="8">
    <location>
        <begin position="687"/>
        <end position="709"/>
    </location>
</feature>
<evidence type="ECO:0000256" key="7">
    <source>
        <dbReference type="ARBA" id="ARBA00023303"/>
    </source>
</evidence>
<dbReference type="PANTHER" id="PTHR13800:SF1">
    <property type="entry name" value="TRANSIENT RECEPTOR POTENTIAL CATION CHANNEL TRPM"/>
    <property type="match status" value="1"/>
</dbReference>
<evidence type="ECO:0000259" key="9">
    <source>
        <dbReference type="Pfam" id="PF00520"/>
    </source>
</evidence>
<feature type="transmembrane region" description="Helical" evidence="8">
    <location>
        <begin position="829"/>
        <end position="852"/>
    </location>
</feature>
<accession>A0A8S2CRH2</accession>
<gene>
    <name evidence="12" type="ORF">OVA965_LOCUS3726</name>
    <name evidence="13" type="ORF">TMI583_LOCUS3724</name>
</gene>
<evidence type="ECO:0000256" key="2">
    <source>
        <dbReference type="ARBA" id="ARBA00022448"/>
    </source>
</evidence>
<feature type="transmembrane region" description="Helical" evidence="8">
    <location>
        <begin position="734"/>
        <end position="756"/>
    </location>
</feature>
<dbReference type="GO" id="GO:0005886">
    <property type="term" value="C:plasma membrane"/>
    <property type="evidence" value="ECO:0007669"/>
    <property type="project" value="TreeGrafter"/>
</dbReference>
<dbReference type="EMBL" id="CAJOBA010000921">
    <property type="protein sequence ID" value="CAF3565092.1"/>
    <property type="molecule type" value="Genomic_DNA"/>
</dbReference>
<evidence type="ECO:0000256" key="4">
    <source>
        <dbReference type="ARBA" id="ARBA00022989"/>
    </source>
</evidence>
<evidence type="ECO:0000256" key="1">
    <source>
        <dbReference type="ARBA" id="ARBA00004141"/>
    </source>
</evidence>
<reference evidence="12" key="1">
    <citation type="submission" date="2021-02" db="EMBL/GenBank/DDBJ databases">
        <authorList>
            <person name="Nowell W R."/>
        </authorList>
    </citation>
    <scope>NUCLEOTIDE SEQUENCE</scope>
</reference>
<feature type="domain" description="TRPM SLOG" evidence="10">
    <location>
        <begin position="296"/>
        <end position="352"/>
    </location>
</feature>
<evidence type="ECO:0000256" key="3">
    <source>
        <dbReference type="ARBA" id="ARBA00022692"/>
    </source>
</evidence>
<keyword evidence="4 8" id="KW-1133">Transmembrane helix</keyword>
<evidence type="ECO:0000256" key="6">
    <source>
        <dbReference type="ARBA" id="ARBA00023136"/>
    </source>
</evidence>
<feature type="domain" description="Ion transport" evidence="9">
    <location>
        <begin position="646"/>
        <end position="863"/>
    </location>
</feature>
<dbReference type="Pfam" id="PF00520">
    <property type="entry name" value="Ion_trans"/>
    <property type="match status" value="1"/>
</dbReference>
<dbReference type="InterPro" id="IPR057366">
    <property type="entry name" value="TRPM-like"/>
</dbReference>
<keyword evidence="2" id="KW-0813">Transport</keyword>
<dbReference type="InterPro" id="IPR005821">
    <property type="entry name" value="Ion_trans_dom"/>
</dbReference>
<sequence>MMVKFDSLKISDYQKFNSHPMAVDGLNEAAQSIVKFMRVVWELRTPGLIISVTGGAKYLETPMKIREVFKRDLIAAAITTDAWIFTGGTNSGVMKEVGDARRRKKYENISTDKTDNQADLNNNHTHFLLLDDGRGDNGTEWKVIYGGNPENVKERSDLTLDLRAEIEQESTGHLIPDKIKEETETVAKNLEELYSQSTNWSINQQTTYLGNIITKLEDIKHRTQETLMESQHITSVREALRQIEVTIKNSVELNNFLNKRKSLQRNSESLNEINKKFCAKAEQLKDNGNELERVFRDVKIPVVQILIDGGPSTVLTFCKAVERFTPVIVINRTGRAADCIAKLHGILYGTEQDRSKDVYEKATKNETRLNDYKTTREDPRYKDIIKKDTNEEIFDRVMKSREGYFLINIFEFDNQTTSQLNNAILQALINAEVFHREKTGNKDRKMQIRELKLSMAWENIQRARTQILTDKTNFTWKKHELDECLAEALYRGSFDFIQLLLEFGASFEQLTNYVSEDTLYGAMLKNSPIVASLFASKIYYTASRIHGLSVERVNEFKEKAKQWAQHASAMIDLCFDDEEQFALKLLDVQSKQFFNSKILDLAEEIDSRPFLATRTVQNYVDNECFVLLVDYFPLNKNGGRRSGHDIPIPITEIILHICMASLIIEEIRQIYSHRKYYRTKNYFTNDLWNILDTFAFAFYVIGLVTRCFIDQRVFTVSKQLGPKLLLIFNTLKDIVFFGYFILIFLFAYMITAFSLITTDDQVTWIKTINGTYDFELKNNGSNLLSWQIVRNIIDWGIWKVYGEVDLHIEMDGSNLTQIRAGNDAYGTTALFLTIFFVTVANVLLLNVLVALFNRTIEKVNEQAHQSSCYYRFLLVKEYRHKPLLPPPFNIISMIYSLCKKDTLVRTQWWTDEDSDRLQQIYEDVQREMYLVEDYWRKVVSEVKNTKL</sequence>